<dbReference type="Gene3D" id="1.10.8.20">
    <property type="entry name" value="N-terminal domain of phosphatidylinositol transfer protein sec14p"/>
    <property type="match status" value="1"/>
</dbReference>
<dbReference type="PROSITE" id="PS50191">
    <property type="entry name" value="CRAL_TRIO"/>
    <property type="match status" value="1"/>
</dbReference>
<keyword evidence="3" id="KW-1185">Reference proteome</keyword>
<accession>A0A9P3BGZ4</accession>
<dbReference type="Proteomes" id="UP001043456">
    <property type="component" value="Unassembled WGS sequence"/>
</dbReference>
<dbReference type="InterPro" id="IPR001251">
    <property type="entry name" value="CRAL-TRIO_dom"/>
</dbReference>
<dbReference type="CDD" id="cd00170">
    <property type="entry name" value="SEC14"/>
    <property type="match status" value="1"/>
</dbReference>
<dbReference type="AlphaFoldDB" id="A0A9P3BGZ4"/>
<dbReference type="SUPFAM" id="SSF52087">
    <property type="entry name" value="CRAL/TRIO domain"/>
    <property type="match status" value="1"/>
</dbReference>
<dbReference type="GeneID" id="67005670"/>
<dbReference type="InterPro" id="IPR036865">
    <property type="entry name" value="CRAL-TRIO_dom_sf"/>
</dbReference>
<reference evidence="2 3" key="1">
    <citation type="submission" date="2018-10" db="EMBL/GenBank/DDBJ databases">
        <title>Pan-genome distribution and transcriptional activeness of fungal secondary metabolism genes in Aspergillus section Fumigati.</title>
        <authorList>
            <person name="Takahashi H."/>
            <person name="Umemura M."/>
            <person name="Ninomiya A."/>
            <person name="Kusuya Y."/>
            <person name="Urayama S."/>
            <person name="Shimizu M."/>
            <person name="Watanabe A."/>
            <person name="Kamei K."/>
            <person name="Yaguchi T."/>
            <person name="Hagiwara D."/>
        </authorList>
    </citation>
    <scope>NUCLEOTIDE SEQUENCE [LARGE SCALE GENOMIC DNA]</scope>
    <source>
        <strain evidence="2 3">IFM 55266</strain>
    </source>
</reference>
<evidence type="ECO:0000313" key="2">
    <source>
        <dbReference type="EMBL" id="GIJ88143.1"/>
    </source>
</evidence>
<sequence length="328" mass="38084">MAHSATTGKTLDLFKKLLRGHGFQQFSREQNTDDNTLMRFLAAKQFDLQAACRQFEYFQKWRREHQIRHFYEELDVDAYELTRQMYPQWIGRRDRDGRPVYVFPVRYFTRDKLVEYLKLVSAAPKPASHEVSPVPAFELHFHALYENLLQFVLPLTSELPRPDMSRPVSSSTHIVDISGVSLQQWWSIRQYLQLGSTLATAHYPETLGRVFVVGAPAFFRSIWELISRWFDPGTRAKISILSSSEAKSVLLRYIDASDLPQEYGGSLEWKWKDQPSLDPAARVLVDELYHKTDRGEVFHKGPVIFQDGCIRLLGSVKGKPRRNAFCRV</sequence>
<dbReference type="EMBL" id="BHVY01000004">
    <property type="protein sequence ID" value="GIJ88143.1"/>
    <property type="molecule type" value="Genomic_DNA"/>
</dbReference>
<dbReference type="InterPro" id="IPR051026">
    <property type="entry name" value="PI/PC_transfer"/>
</dbReference>
<dbReference type="SUPFAM" id="SSF46938">
    <property type="entry name" value="CRAL/TRIO N-terminal domain"/>
    <property type="match status" value="1"/>
</dbReference>
<dbReference type="OrthoDB" id="30289at2759"/>
<dbReference type="Gene3D" id="3.40.525.10">
    <property type="entry name" value="CRAL-TRIO lipid binding domain"/>
    <property type="match status" value="1"/>
</dbReference>
<evidence type="ECO:0000259" key="1">
    <source>
        <dbReference type="PROSITE" id="PS50191"/>
    </source>
</evidence>
<name>A0A9P3BGZ4_9EURO</name>
<dbReference type="Pfam" id="PF00650">
    <property type="entry name" value="CRAL_TRIO"/>
    <property type="match status" value="1"/>
</dbReference>
<dbReference type="RefSeq" id="XP_043158889.1">
    <property type="nucleotide sequence ID" value="XM_043302954.1"/>
</dbReference>
<dbReference type="InterPro" id="IPR036273">
    <property type="entry name" value="CRAL/TRIO_N_dom_sf"/>
</dbReference>
<protein>
    <recommendedName>
        <fullName evidence="1">CRAL-TRIO domain-containing protein</fullName>
    </recommendedName>
</protein>
<feature type="domain" description="CRAL-TRIO" evidence="1">
    <location>
        <begin position="78"/>
        <end position="271"/>
    </location>
</feature>
<proteinExistence type="predicted"/>
<comment type="caution">
    <text evidence="2">The sequence shown here is derived from an EMBL/GenBank/DDBJ whole genome shotgun (WGS) entry which is preliminary data.</text>
</comment>
<evidence type="ECO:0000313" key="3">
    <source>
        <dbReference type="Proteomes" id="UP001043456"/>
    </source>
</evidence>
<gene>
    <name evidence="2" type="ORF">Asppvi_007060</name>
</gene>
<dbReference type="PANTHER" id="PTHR45657">
    <property type="entry name" value="CRAL-TRIO DOMAIN-CONTAINING PROTEIN YKL091C-RELATED"/>
    <property type="match status" value="1"/>
</dbReference>
<dbReference type="SMART" id="SM00516">
    <property type="entry name" value="SEC14"/>
    <property type="match status" value="1"/>
</dbReference>
<organism evidence="2 3">
    <name type="scientific">Aspergillus pseudoviridinutans</name>
    <dbReference type="NCBI Taxonomy" id="1517512"/>
    <lineage>
        <taxon>Eukaryota</taxon>
        <taxon>Fungi</taxon>
        <taxon>Dikarya</taxon>
        <taxon>Ascomycota</taxon>
        <taxon>Pezizomycotina</taxon>
        <taxon>Eurotiomycetes</taxon>
        <taxon>Eurotiomycetidae</taxon>
        <taxon>Eurotiales</taxon>
        <taxon>Aspergillaceae</taxon>
        <taxon>Aspergillus</taxon>
        <taxon>Aspergillus subgen. Fumigati</taxon>
    </lineage>
</organism>
<dbReference type="PANTHER" id="PTHR45657:SF3">
    <property type="entry name" value="TRANSPORTER, PUTATIVE (AFU_ORTHOLOGUE AFUA_5G09260)-RELATED"/>
    <property type="match status" value="1"/>
</dbReference>